<feature type="transmembrane region" description="Helical" evidence="1">
    <location>
        <begin position="20"/>
        <end position="41"/>
    </location>
</feature>
<organism evidence="2 3">
    <name type="scientific">Pseudoalteromonas neustonica</name>
    <dbReference type="NCBI Taxonomy" id="1840331"/>
    <lineage>
        <taxon>Bacteria</taxon>
        <taxon>Pseudomonadati</taxon>
        <taxon>Pseudomonadota</taxon>
        <taxon>Gammaproteobacteria</taxon>
        <taxon>Alteromonadales</taxon>
        <taxon>Pseudoalteromonadaceae</taxon>
        <taxon>Pseudoalteromonas</taxon>
    </lineage>
</organism>
<reference evidence="2 3" key="1">
    <citation type="submission" date="2019-07" db="EMBL/GenBank/DDBJ databases">
        <title>Diversity of Bacteria from Kongsfjorden, Arctic.</title>
        <authorList>
            <person name="Yu Y."/>
        </authorList>
    </citation>
    <scope>NUCLEOTIDE SEQUENCE [LARGE SCALE GENOMIC DNA]</scope>
    <source>
        <strain evidence="2 3">SM1927</strain>
    </source>
</reference>
<evidence type="ECO:0000313" key="2">
    <source>
        <dbReference type="EMBL" id="TVU81263.1"/>
    </source>
</evidence>
<dbReference type="Proteomes" id="UP000317938">
    <property type="component" value="Unassembled WGS sequence"/>
</dbReference>
<evidence type="ECO:0008006" key="4">
    <source>
        <dbReference type="Google" id="ProtNLM"/>
    </source>
</evidence>
<feature type="transmembrane region" description="Helical" evidence="1">
    <location>
        <begin position="47"/>
        <end position="67"/>
    </location>
</feature>
<evidence type="ECO:0000256" key="1">
    <source>
        <dbReference type="SAM" id="Phobius"/>
    </source>
</evidence>
<keyword evidence="3" id="KW-1185">Reference proteome</keyword>
<comment type="caution">
    <text evidence="2">The sequence shown here is derived from an EMBL/GenBank/DDBJ whole genome shotgun (WGS) entry which is preliminary data.</text>
</comment>
<accession>A0ABY3FAI5</accession>
<sequence>MSAQSNFQNNVIEKITKQNALAAALGTVFWCIPILVLWVFIYELKPAAGSVMLWLSGALIGLAVRFHGRGYERLFSVIGFVSHACIVLLAWDFQIVVGGNVLSVILIGVYVLGAWSAAYLSRINISMHDYKAFDAYFACPDYLQQKKLKNRWFVVLPLLLVLTFVVGYIVVIAVLIFQEVQYMENEKNQQAARAAEFRDKHIDTSDEALAAISQHKALTYAFAYYSGRQFDVQGRYLGNYPQDSYQAQLILRYLAEQKSNPRAQFILGKILDSKTGDALITQAEEGGDTFARLYSIYEFGCYMDAKKGRQLLTSFAKNIEEQSVKIDIYGMLSDDFNDHCQVLDDTEFDYRYIKDYQFKQ</sequence>
<keyword evidence="1" id="KW-1133">Transmembrane helix</keyword>
<name>A0ABY3FAI5_9GAMM</name>
<feature type="transmembrane region" description="Helical" evidence="1">
    <location>
        <begin position="74"/>
        <end position="91"/>
    </location>
</feature>
<keyword evidence="1" id="KW-0812">Transmembrane</keyword>
<gene>
    <name evidence="2" type="ORF">FQP85_17185</name>
</gene>
<dbReference type="EMBL" id="VNFF01000018">
    <property type="protein sequence ID" value="TVU81263.1"/>
    <property type="molecule type" value="Genomic_DNA"/>
</dbReference>
<proteinExistence type="predicted"/>
<feature type="transmembrane region" description="Helical" evidence="1">
    <location>
        <begin position="97"/>
        <end position="120"/>
    </location>
</feature>
<keyword evidence="1" id="KW-0472">Membrane</keyword>
<dbReference type="RefSeq" id="WP_145240881.1">
    <property type="nucleotide sequence ID" value="NZ_VNFF01000018.1"/>
</dbReference>
<evidence type="ECO:0000313" key="3">
    <source>
        <dbReference type="Proteomes" id="UP000317938"/>
    </source>
</evidence>
<feature type="transmembrane region" description="Helical" evidence="1">
    <location>
        <begin position="152"/>
        <end position="177"/>
    </location>
</feature>
<protein>
    <recommendedName>
        <fullName evidence="4">DUF4153 domain-containing protein</fullName>
    </recommendedName>
</protein>